<keyword evidence="3" id="KW-1185">Reference proteome</keyword>
<feature type="compositionally biased region" description="Polar residues" evidence="1">
    <location>
        <begin position="351"/>
        <end position="360"/>
    </location>
</feature>
<dbReference type="VEuPathDB" id="ToxoDB:CSUI_005501"/>
<proteinExistence type="predicted"/>
<dbReference type="EMBL" id="MIGC01002664">
    <property type="protein sequence ID" value="PHJ20668.1"/>
    <property type="molecule type" value="Genomic_DNA"/>
</dbReference>
<gene>
    <name evidence="2" type="ORF">CSUI_005501</name>
</gene>
<dbReference type="Proteomes" id="UP000221165">
    <property type="component" value="Unassembled WGS sequence"/>
</dbReference>
<feature type="compositionally biased region" description="Basic and acidic residues" evidence="1">
    <location>
        <begin position="88"/>
        <end position="104"/>
    </location>
</feature>
<name>A0A2C6KWW5_9APIC</name>
<organism evidence="2 3">
    <name type="scientific">Cystoisospora suis</name>
    <dbReference type="NCBI Taxonomy" id="483139"/>
    <lineage>
        <taxon>Eukaryota</taxon>
        <taxon>Sar</taxon>
        <taxon>Alveolata</taxon>
        <taxon>Apicomplexa</taxon>
        <taxon>Conoidasida</taxon>
        <taxon>Coccidia</taxon>
        <taxon>Eucoccidiorida</taxon>
        <taxon>Eimeriorina</taxon>
        <taxon>Sarcocystidae</taxon>
        <taxon>Cystoisospora</taxon>
    </lineage>
</organism>
<feature type="compositionally biased region" description="Pro residues" evidence="1">
    <location>
        <begin position="1"/>
        <end position="10"/>
    </location>
</feature>
<evidence type="ECO:0000256" key="1">
    <source>
        <dbReference type="SAM" id="MobiDB-lite"/>
    </source>
</evidence>
<dbReference type="GeneID" id="94428888"/>
<feature type="compositionally biased region" description="Polar residues" evidence="1">
    <location>
        <begin position="416"/>
        <end position="430"/>
    </location>
</feature>
<feature type="region of interest" description="Disordered" evidence="1">
    <location>
        <begin position="1"/>
        <end position="28"/>
    </location>
</feature>
<feature type="compositionally biased region" description="Basic and acidic residues" evidence="1">
    <location>
        <begin position="48"/>
        <end position="68"/>
    </location>
</feature>
<feature type="region of interest" description="Disordered" evidence="1">
    <location>
        <begin position="759"/>
        <end position="814"/>
    </location>
</feature>
<feature type="region of interest" description="Disordered" evidence="1">
    <location>
        <begin position="406"/>
        <end position="449"/>
    </location>
</feature>
<accession>A0A2C6KWW5</accession>
<feature type="region of interest" description="Disordered" evidence="1">
    <location>
        <begin position="131"/>
        <end position="163"/>
    </location>
</feature>
<feature type="compositionally biased region" description="Polar residues" evidence="1">
    <location>
        <begin position="773"/>
        <end position="783"/>
    </location>
</feature>
<feature type="region of interest" description="Disordered" evidence="1">
    <location>
        <begin position="319"/>
        <end position="360"/>
    </location>
</feature>
<feature type="compositionally biased region" description="Low complexity" evidence="1">
    <location>
        <begin position="645"/>
        <end position="676"/>
    </location>
</feature>
<reference evidence="2 3" key="1">
    <citation type="journal article" date="2017" name="Int. J. Parasitol.">
        <title>The genome of the protozoan parasite Cystoisospora suis and a reverse vaccinology approach to identify vaccine candidates.</title>
        <authorList>
            <person name="Palmieri N."/>
            <person name="Shrestha A."/>
            <person name="Ruttkowski B."/>
            <person name="Beck T."/>
            <person name="Vogl C."/>
            <person name="Tomley F."/>
            <person name="Blake D.P."/>
            <person name="Joachim A."/>
        </authorList>
    </citation>
    <scope>NUCLEOTIDE SEQUENCE [LARGE SCALE GENOMIC DNA]</scope>
    <source>
        <strain evidence="2 3">Wien I</strain>
    </source>
</reference>
<comment type="caution">
    <text evidence="2">The sequence shown here is derived from an EMBL/GenBank/DDBJ whole genome shotgun (WGS) entry which is preliminary data.</text>
</comment>
<feature type="region of interest" description="Disordered" evidence="1">
    <location>
        <begin position="40"/>
        <end position="112"/>
    </location>
</feature>
<feature type="region of interest" description="Disordered" evidence="1">
    <location>
        <begin position="853"/>
        <end position="998"/>
    </location>
</feature>
<feature type="compositionally biased region" description="Basic and acidic residues" evidence="1">
    <location>
        <begin position="953"/>
        <end position="977"/>
    </location>
</feature>
<feature type="compositionally biased region" description="Basic and acidic residues" evidence="1">
    <location>
        <begin position="855"/>
        <end position="886"/>
    </location>
</feature>
<feature type="compositionally biased region" description="Low complexity" evidence="1">
    <location>
        <begin position="333"/>
        <end position="349"/>
    </location>
</feature>
<feature type="compositionally biased region" description="Basic residues" evidence="1">
    <location>
        <begin position="152"/>
        <end position="161"/>
    </location>
</feature>
<feature type="region of interest" description="Disordered" evidence="1">
    <location>
        <begin position="608"/>
        <end position="676"/>
    </location>
</feature>
<feature type="compositionally biased region" description="Polar residues" evidence="1">
    <location>
        <begin position="917"/>
        <end position="926"/>
    </location>
</feature>
<evidence type="ECO:0000313" key="3">
    <source>
        <dbReference type="Proteomes" id="UP000221165"/>
    </source>
</evidence>
<sequence>TPVPPPPPFHDCPVAERGKAGGVTQSSRLAPEYAHLQETTHAASHGLPKRDGEERCTGRTAAVDDAREASATLAPSLGEAQGTNDNPRSGERQDTEPEGEERLKTLPQRSEPAAFLRDVLNFNKQAMRLSCGVPNSPGAGAPLPPRPESGRQHRGCPRRSPRFPLQTCRLAPLSFSHSEGQPYLQHTGLENKYSVSACSAAVPPVPATSVPPPPPPSLPVRMPGLASFSAGGSVRPFQPTLFPSFARNISLAPVPFFPRIGQQGAGVAAVSAFPCGAHPTLSVVRGQGGPALMNQQHSPVPRVLLTQQHPQQRCSLARTALPRPAAPPPPPETTRASLGALASRSSGGSPFSENSGRSSLAENTGGCILPRGGAAGGCLSTRTEITGFAAVEGRKLGAPHHVMPLQTPAHIHPRSPTMSAQVSQQTSGLAATSEHENSSAPASFPEKKVGRATVHSFPATLPSNGQAPTGLTLGHAPHLPLHCPEAEPMETKGNGGAAEEVARGHGHSVPRIPATAAVPPAAGKTGLALLCPPDSASSPLQGGPAGGGDRAAGCLGPVNALNITDPQRQQYLMVLQSPTQDSAGLLAGNDNATLAAESVRRQHVLLLPHGHPRHPVERRSRAPTPHSQARLAVQHLSSPQLGVCPPHQQLLLPPPQQEAGAASSASASTPPSLVSSTARGSAYALGAQRPALAVLPATVEEARHQGLEITDGCDRSRGGFSGYPVSHLSAASRINNLSVAHVEHPAHLTGSVGFPGILSPDSQFKSAPPSGAAENSRQNTLEPSSAEARYGPENPGGIVSSPRRRRSVVASGLGPTVVRDAKHVDAHSWSEIPQASDEAPRVDAQRCRAYTADVHLSETDRQDKRLPEARGSERQRRGQRHLDTKTLQESGVLRCSAPGVPRTTSATCGPEIEPVETSVQKACQENSKGRGRDRTGGETGVDGVGEGTVVTRGGEKDRPKGVLESEGQDVGRRRLASEGDVTASSRERLYAQLRSPRS</sequence>
<feature type="compositionally biased region" description="Gly residues" evidence="1">
    <location>
        <begin position="937"/>
        <end position="946"/>
    </location>
</feature>
<evidence type="ECO:0000313" key="2">
    <source>
        <dbReference type="EMBL" id="PHJ20668.1"/>
    </source>
</evidence>
<dbReference type="AlphaFoldDB" id="A0A2C6KWW5"/>
<feature type="non-terminal residue" evidence="2">
    <location>
        <position position="1"/>
    </location>
</feature>
<dbReference type="RefSeq" id="XP_067922354.1">
    <property type="nucleotide sequence ID" value="XM_068065677.1"/>
</dbReference>
<feature type="compositionally biased region" description="Basic and acidic residues" evidence="1">
    <location>
        <begin position="927"/>
        <end position="936"/>
    </location>
</feature>
<protein>
    <submittedName>
        <fullName evidence="2">Uncharacterized protein</fullName>
    </submittedName>
</protein>
<feature type="region of interest" description="Disordered" evidence="1">
    <location>
        <begin position="484"/>
        <end position="506"/>
    </location>
</feature>